<evidence type="ECO:0000256" key="1">
    <source>
        <dbReference type="SAM" id="MobiDB-lite"/>
    </source>
</evidence>
<feature type="compositionally biased region" description="Polar residues" evidence="1">
    <location>
        <begin position="196"/>
        <end position="218"/>
    </location>
</feature>
<reference evidence="3" key="1">
    <citation type="submission" date="2025-08" db="UniProtKB">
        <authorList>
            <consortium name="RefSeq"/>
        </authorList>
    </citation>
    <scope>IDENTIFICATION</scope>
    <source>
        <tissue evidence="3">Leaf</tissue>
    </source>
</reference>
<feature type="region of interest" description="Disordered" evidence="1">
    <location>
        <begin position="1"/>
        <end position="21"/>
    </location>
</feature>
<dbReference type="PANTHER" id="PTHR36380:SF1">
    <property type="entry name" value="OS01G0755100 PROTEIN"/>
    <property type="match status" value="1"/>
</dbReference>
<feature type="region of interest" description="Disordered" evidence="1">
    <location>
        <begin position="310"/>
        <end position="347"/>
    </location>
</feature>
<evidence type="ECO:0000313" key="3">
    <source>
        <dbReference type="RefSeq" id="XP_021295023.1"/>
    </source>
</evidence>
<sequence length="747" mass="81440">MAEPQKETSSAVGSKSKEKGSLLDKEIGKDFLSSWKSMSVTQDDAMDFSFETISKGKKKAFNFDKLLDGFDFDSSLTKGEKTRKKSQDSKAVALESSEVSNIDQALEDDCITAKLPVSKDAPNLKAETPKGGAEACNSIDDPCPSKAVSIEGLAPGNMVAAEGTRISPEKTVDTNAKETYKSSTLSDSAVSLELYDQQSLQSSPMDSLSGNNSNQEPVSNMHAEVCSQGRIINASSAADQNANDTVITNEGSKHQKLHQKNTFPLSESDRDDKKGASGNIPAEIVDSQSMQGDILLKDISTASLSTEILDNTGGMKDTQNPTPELPLVSSGRCSEPTASEATARKDKEGGAIRSRFFRRSEETKFQLHQPSPTGKEVSSFSSKKIGDMYSFPAKEKREDFNGSEEQNGRKLVGYSELSSQELTEGRPVLLQTENNVGSSSDIGDGVNADVVQNGGSKLVCKSSVQDKAATKGVTVLLRSEKNASLQANSFNYAEKTTESGLQKSVNLKPQVAKIESIQSPKLLSEAPKIAKKVPALSSFKSTRTLETKKDQLNCQRQTNSLRNLEKNVDTPRNKSKVVLPAGNAEKETPKLPSLKRKTYQESHGDLTSMKRLKRLLPSPSESRNIKETSERVADVEVQNHKNHMEVSTKDIPCDHLTSGFEVPQGVNMTELENDGNVEKAEAYGKALEDICNMLKKKHEEAKELFVRAIVNNNSLLMLNHPIFEEKISFPFVFAIIRFSLITCVAIK</sequence>
<evidence type="ECO:0000313" key="2">
    <source>
        <dbReference type="Proteomes" id="UP000504621"/>
    </source>
</evidence>
<dbReference type="InterPro" id="IPR038777">
    <property type="entry name" value="At4g18490-like"/>
</dbReference>
<dbReference type="PANTHER" id="PTHR36380">
    <property type="entry name" value="BNAA03G58330D PROTEIN"/>
    <property type="match status" value="1"/>
</dbReference>
<dbReference type="Proteomes" id="UP000504621">
    <property type="component" value="Unplaced"/>
</dbReference>
<proteinExistence type="predicted"/>
<feature type="compositionally biased region" description="Basic and acidic residues" evidence="1">
    <location>
        <begin position="167"/>
        <end position="180"/>
    </location>
</feature>
<feature type="region of interest" description="Disordered" evidence="1">
    <location>
        <begin position="160"/>
        <end position="218"/>
    </location>
</feature>
<dbReference type="RefSeq" id="XP_021295023.1">
    <property type="nucleotide sequence ID" value="XM_021439348.1"/>
</dbReference>
<name>A0A6J1B764_9ROSI</name>
<protein>
    <submittedName>
        <fullName evidence="3">Uncharacterized protein At4g18490 isoform X4</fullName>
    </submittedName>
</protein>
<organism evidence="2 3">
    <name type="scientific">Herrania umbratica</name>
    <dbReference type="NCBI Taxonomy" id="108875"/>
    <lineage>
        <taxon>Eukaryota</taxon>
        <taxon>Viridiplantae</taxon>
        <taxon>Streptophyta</taxon>
        <taxon>Embryophyta</taxon>
        <taxon>Tracheophyta</taxon>
        <taxon>Spermatophyta</taxon>
        <taxon>Magnoliopsida</taxon>
        <taxon>eudicotyledons</taxon>
        <taxon>Gunneridae</taxon>
        <taxon>Pentapetalae</taxon>
        <taxon>rosids</taxon>
        <taxon>malvids</taxon>
        <taxon>Malvales</taxon>
        <taxon>Malvaceae</taxon>
        <taxon>Byttnerioideae</taxon>
        <taxon>Herrania</taxon>
    </lineage>
</organism>
<dbReference type="GeneID" id="110424703"/>
<accession>A0A6J1B764</accession>
<keyword evidence="2" id="KW-1185">Reference proteome</keyword>
<feature type="region of interest" description="Disordered" evidence="1">
    <location>
        <begin position="71"/>
        <end position="92"/>
    </location>
</feature>
<dbReference type="AlphaFoldDB" id="A0A6J1B764"/>
<gene>
    <name evidence="3" type="primary">LOC110424703</name>
</gene>
<feature type="region of interest" description="Disordered" evidence="1">
    <location>
        <begin position="248"/>
        <end position="280"/>
    </location>
</feature>